<evidence type="ECO:0000313" key="1">
    <source>
        <dbReference type="EMBL" id="KAL1514328.1"/>
    </source>
</evidence>
<accession>A0ABD1F9P7</accession>
<proteinExistence type="predicted"/>
<dbReference type="EMBL" id="JBDJPC010000002">
    <property type="protein sequence ID" value="KAL1514328.1"/>
    <property type="molecule type" value="Genomic_DNA"/>
</dbReference>
<reference evidence="1 2" key="1">
    <citation type="submission" date="2024-05" db="EMBL/GenBank/DDBJ databases">
        <title>Genetic variation in Jamaican populations of the coffee berry borer (Hypothenemus hampei).</title>
        <authorList>
            <person name="Errbii M."/>
            <person name="Myrie A."/>
        </authorList>
    </citation>
    <scope>NUCLEOTIDE SEQUENCE [LARGE SCALE GENOMIC DNA]</scope>
    <source>
        <strain evidence="1">JA-Hopewell-2020-01-JO</strain>
        <tissue evidence="1">Whole body</tissue>
    </source>
</reference>
<sequence length="71" mass="8186">MADDDDVLFIMDNHAEVSLFQRRVGQNDTTKLLGVLQICLEKFTINMVYDHFPISAEIVNSFIPTEVWLID</sequence>
<dbReference type="Proteomes" id="UP001566132">
    <property type="component" value="Unassembled WGS sequence"/>
</dbReference>
<organism evidence="1 2">
    <name type="scientific">Hypothenemus hampei</name>
    <name type="common">Coffee berry borer</name>
    <dbReference type="NCBI Taxonomy" id="57062"/>
    <lineage>
        <taxon>Eukaryota</taxon>
        <taxon>Metazoa</taxon>
        <taxon>Ecdysozoa</taxon>
        <taxon>Arthropoda</taxon>
        <taxon>Hexapoda</taxon>
        <taxon>Insecta</taxon>
        <taxon>Pterygota</taxon>
        <taxon>Neoptera</taxon>
        <taxon>Endopterygota</taxon>
        <taxon>Coleoptera</taxon>
        <taxon>Polyphaga</taxon>
        <taxon>Cucujiformia</taxon>
        <taxon>Curculionidae</taxon>
        <taxon>Scolytinae</taxon>
        <taxon>Hypothenemus</taxon>
    </lineage>
</organism>
<dbReference type="AlphaFoldDB" id="A0ABD1F9P7"/>
<gene>
    <name evidence="1" type="ORF">ABEB36_003601</name>
</gene>
<name>A0ABD1F9P7_HYPHA</name>
<keyword evidence="2" id="KW-1185">Reference proteome</keyword>
<comment type="caution">
    <text evidence="1">The sequence shown here is derived from an EMBL/GenBank/DDBJ whole genome shotgun (WGS) entry which is preliminary data.</text>
</comment>
<evidence type="ECO:0000313" key="2">
    <source>
        <dbReference type="Proteomes" id="UP001566132"/>
    </source>
</evidence>
<protein>
    <submittedName>
        <fullName evidence="1">Uncharacterized protein</fullName>
    </submittedName>
</protein>